<reference evidence="1 2" key="1">
    <citation type="submission" date="2013-03" db="EMBL/GenBank/DDBJ databases">
        <authorList>
            <person name="Le V."/>
        </authorList>
    </citation>
    <scope>NUCLEOTIDE SEQUENCE [LARGE SCALE GENOMIC DNA]</scope>
    <source>
        <strain evidence="1 2">BiD32</strain>
    </source>
</reference>
<dbReference type="EMBL" id="CAVK010000072">
    <property type="protein sequence ID" value="CCW17214.1"/>
    <property type="molecule type" value="Genomic_DNA"/>
</dbReference>
<dbReference type="OrthoDB" id="7473960at2"/>
<dbReference type="AlphaFoldDB" id="N1MKH6"/>
<name>N1MKH6_9SPHN</name>
<protein>
    <submittedName>
        <fullName evidence="1">Uncharacterized protein</fullName>
    </submittedName>
</protein>
<keyword evidence="2" id="KW-1185">Reference proteome</keyword>
<accession>N1MKH6</accession>
<organism evidence="1 2">
    <name type="scientific">Sphingobium indicum BiD32</name>
    <dbReference type="NCBI Taxonomy" id="1301087"/>
    <lineage>
        <taxon>Bacteria</taxon>
        <taxon>Pseudomonadati</taxon>
        <taxon>Pseudomonadota</taxon>
        <taxon>Alphaproteobacteria</taxon>
        <taxon>Sphingomonadales</taxon>
        <taxon>Sphingomonadaceae</taxon>
        <taxon>Sphingobium</taxon>
    </lineage>
</organism>
<dbReference type="Proteomes" id="UP000013201">
    <property type="component" value="Unassembled WGS sequence"/>
</dbReference>
<dbReference type="RefSeq" id="WP_006953553.1">
    <property type="nucleotide sequence ID" value="NZ_CAVK010000072.1"/>
</dbReference>
<proteinExistence type="predicted"/>
<sequence length="78" mass="8774">MNALDDLKADLVKLRGEAEVQVHLATMEAKQEWGNIEAKWNRFVAEAGLHKSGEEIGTALQNLGNELRDAYRRLKKAL</sequence>
<gene>
    <name evidence="1" type="ORF">EBBID32_15530</name>
</gene>
<reference evidence="2" key="2">
    <citation type="submission" date="2013-04" db="EMBL/GenBank/DDBJ databases">
        <title>Bisphenol A degrading Sphingobium sp. strain BiD32.</title>
        <authorList>
            <person name="Nielsen J.L."/>
            <person name="Zhou N.A."/>
            <person name="Kjeldal H."/>
        </authorList>
    </citation>
    <scope>NUCLEOTIDE SEQUENCE [LARGE SCALE GENOMIC DNA]</scope>
    <source>
        <strain evidence="2">BiD32</strain>
    </source>
</reference>
<comment type="caution">
    <text evidence="1">The sequence shown here is derived from an EMBL/GenBank/DDBJ whole genome shotgun (WGS) entry which is preliminary data.</text>
</comment>
<evidence type="ECO:0000313" key="2">
    <source>
        <dbReference type="Proteomes" id="UP000013201"/>
    </source>
</evidence>
<evidence type="ECO:0000313" key="1">
    <source>
        <dbReference type="EMBL" id="CCW17214.1"/>
    </source>
</evidence>